<dbReference type="Pfam" id="PF06013">
    <property type="entry name" value="WXG100"/>
    <property type="match status" value="1"/>
</dbReference>
<proteinExistence type="predicted"/>
<accession>A0A1B4Y9M4</accession>
<name>A0A1B4Y9M4_MYCUL</name>
<dbReference type="GeneID" id="93439470"/>
<protein>
    <submittedName>
        <fullName evidence="1">EsxA-like protein</fullName>
    </submittedName>
</protein>
<evidence type="ECO:0000313" key="2">
    <source>
        <dbReference type="Proteomes" id="UP000218067"/>
    </source>
</evidence>
<dbReference type="AlphaFoldDB" id="A0A1B4Y9M4"/>
<reference evidence="1 2" key="1">
    <citation type="submission" date="2016-08" db="EMBL/GenBank/DDBJ databases">
        <title>Complete genome sequence of Mycobacterium shinshuense, a subspecies of M. ulcerans.</title>
        <authorList>
            <person name="Yoshida M."/>
            <person name="Ogura Y."/>
            <person name="Hayashi T."/>
            <person name="Hoshino Y."/>
        </authorList>
    </citation>
    <scope>NUCLEOTIDE SEQUENCE [LARGE SCALE GENOMIC DNA]</scope>
    <source>
        <strain evidence="2">ATCC 33728</strain>
    </source>
</reference>
<dbReference type="SUPFAM" id="SSF140453">
    <property type="entry name" value="EsxAB dimer-like"/>
    <property type="match status" value="1"/>
</dbReference>
<sequence>MAVLHYNFAAIEIGVAEIQAEVIKTQKHLHDANQVLSTLTEVWGGSGSEAYQQVQQQWDSASADLNAVLQALAHAIHQSNQEMLTTETGLAALFA</sequence>
<dbReference type="Gene3D" id="1.10.287.1060">
    <property type="entry name" value="ESAT-6-like"/>
    <property type="match status" value="1"/>
</dbReference>
<gene>
    <name evidence="1" type="primary">esxA_2</name>
    <name evidence="1" type="ORF">SHTP_4918</name>
</gene>
<dbReference type="InterPro" id="IPR036689">
    <property type="entry name" value="ESAT-6-like_sf"/>
</dbReference>
<dbReference type="InterPro" id="IPR010310">
    <property type="entry name" value="T7SS_ESAT-6-like"/>
</dbReference>
<evidence type="ECO:0000313" key="1">
    <source>
        <dbReference type="EMBL" id="BAV43767.1"/>
    </source>
</evidence>
<dbReference type="Proteomes" id="UP000218067">
    <property type="component" value="Chromosome"/>
</dbReference>
<organism evidence="1 2">
    <name type="scientific">Mycobacterium ulcerans subsp. shinshuense</name>
    <dbReference type="NCBI Taxonomy" id="1124626"/>
    <lineage>
        <taxon>Bacteria</taxon>
        <taxon>Bacillati</taxon>
        <taxon>Actinomycetota</taxon>
        <taxon>Actinomycetes</taxon>
        <taxon>Mycobacteriales</taxon>
        <taxon>Mycobacteriaceae</taxon>
        <taxon>Mycobacterium</taxon>
        <taxon>Mycobacterium ulcerans group</taxon>
    </lineage>
</organism>
<dbReference type="RefSeq" id="WP_096372159.1">
    <property type="nucleotide sequence ID" value="NZ_AP017624.1"/>
</dbReference>
<dbReference type="EMBL" id="AP017624">
    <property type="protein sequence ID" value="BAV43767.1"/>
    <property type="molecule type" value="Genomic_DNA"/>
</dbReference>